<comment type="cofactor">
    <cofactor evidence="2">
        <name>K(+)</name>
        <dbReference type="ChEBI" id="CHEBI:29103"/>
    </cofactor>
</comment>
<dbReference type="UniPathway" id="UPA00109">
    <property type="reaction ID" value="UER00188"/>
</dbReference>
<dbReference type="FunFam" id="2.40.33.10:FF:000001">
    <property type="entry name" value="Pyruvate kinase"/>
    <property type="match status" value="1"/>
</dbReference>
<evidence type="ECO:0000259" key="17">
    <source>
        <dbReference type="Pfam" id="PF00224"/>
    </source>
</evidence>
<accession>A0A514CIP9</accession>
<dbReference type="Pfam" id="PF00224">
    <property type="entry name" value="PK"/>
    <property type="match status" value="1"/>
</dbReference>
<keyword evidence="10 16" id="KW-0418">Kinase</keyword>
<dbReference type="Pfam" id="PF02887">
    <property type="entry name" value="PK_C"/>
    <property type="match status" value="1"/>
</dbReference>
<dbReference type="PANTHER" id="PTHR11817">
    <property type="entry name" value="PYRUVATE KINASE"/>
    <property type="match status" value="1"/>
</dbReference>
<keyword evidence="11" id="KW-0067">ATP-binding</keyword>
<evidence type="ECO:0000256" key="11">
    <source>
        <dbReference type="ARBA" id="ARBA00022840"/>
    </source>
</evidence>
<evidence type="ECO:0000313" key="19">
    <source>
        <dbReference type="EMBL" id="QDH79524.1"/>
    </source>
</evidence>
<dbReference type="InterPro" id="IPR040442">
    <property type="entry name" value="Pyrv_kinase-like_dom_sf"/>
</dbReference>
<comment type="catalytic activity">
    <reaction evidence="16">
        <text>pyruvate + ATP = phosphoenolpyruvate + ADP + H(+)</text>
        <dbReference type="Rhea" id="RHEA:18157"/>
        <dbReference type="ChEBI" id="CHEBI:15361"/>
        <dbReference type="ChEBI" id="CHEBI:15378"/>
        <dbReference type="ChEBI" id="CHEBI:30616"/>
        <dbReference type="ChEBI" id="CHEBI:58702"/>
        <dbReference type="ChEBI" id="CHEBI:456216"/>
        <dbReference type="EC" id="2.7.1.40"/>
    </reaction>
</comment>
<comment type="similarity">
    <text evidence="4 16">Belongs to the pyruvate kinase family.</text>
</comment>
<evidence type="ECO:0000256" key="16">
    <source>
        <dbReference type="RuleBase" id="RU000504"/>
    </source>
</evidence>
<evidence type="ECO:0000259" key="18">
    <source>
        <dbReference type="Pfam" id="PF02887"/>
    </source>
</evidence>
<dbReference type="InterPro" id="IPR015806">
    <property type="entry name" value="Pyrv_Knase_insert_dom_sf"/>
</dbReference>
<dbReference type="InterPro" id="IPR001697">
    <property type="entry name" value="Pyr_Knase"/>
</dbReference>
<dbReference type="InterPro" id="IPR036918">
    <property type="entry name" value="Pyrv_Knase_C_sf"/>
</dbReference>
<dbReference type="EC" id="2.7.1.40" evidence="5 15"/>
<evidence type="ECO:0000256" key="15">
    <source>
        <dbReference type="NCBIfam" id="TIGR01064"/>
    </source>
</evidence>
<dbReference type="PROSITE" id="PS00110">
    <property type="entry name" value="PYRUVATE_KINASE"/>
    <property type="match status" value="1"/>
</dbReference>
<dbReference type="Gene3D" id="3.40.1380.20">
    <property type="entry name" value="Pyruvate kinase, C-terminal domain"/>
    <property type="match status" value="1"/>
</dbReference>
<dbReference type="InterPro" id="IPR015813">
    <property type="entry name" value="Pyrv/PenolPyrv_kinase-like_dom"/>
</dbReference>
<dbReference type="Gene3D" id="3.20.20.60">
    <property type="entry name" value="Phosphoenolpyruvate-binding domains"/>
    <property type="match status" value="1"/>
</dbReference>
<keyword evidence="14 19" id="KW-0670">Pyruvate</keyword>
<dbReference type="RefSeq" id="WP_141614767.1">
    <property type="nucleotide sequence ID" value="NZ_CP041253.1"/>
</dbReference>
<dbReference type="PRINTS" id="PR01050">
    <property type="entry name" value="PYRUVTKNASE"/>
</dbReference>
<evidence type="ECO:0000256" key="8">
    <source>
        <dbReference type="ARBA" id="ARBA00022723"/>
    </source>
</evidence>
<keyword evidence="9" id="KW-0547">Nucleotide-binding</keyword>
<protein>
    <recommendedName>
        <fullName evidence="6 15">Pyruvate kinase</fullName>
        <ecNumber evidence="5 15">2.7.1.40</ecNumber>
    </recommendedName>
</protein>
<dbReference type="NCBIfam" id="NF004491">
    <property type="entry name" value="PRK05826.1"/>
    <property type="match status" value="1"/>
</dbReference>
<evidence type="ECO:0000313" key="20">
    <source>
        <dbReference type="Proteomes" id="UP000316614"/>
    </source>
</evidence>
<evidence type="ECO:0000256" key="4">
    <source>
        <dbReference type="ARBA" id="ARBA00008663"/>
    </source>
</evidence>
<dbReference type="OrthoDB" id="9812123at2"/>
<evidence type="ECO:0000256" key="7">
    <source>
        <dbReference type="ARBA" id="ARBA00022679"/>
    </source>
</evidence>
<keyword evidence="7 16" id="KW-0808">Transferase</keyword>
<feature type="domain" description="Pyruvate kinase barrel" evidence="17">
    <location>
        <begin position="8"/>
        <end position="328"/>
    </location>
</feature>
<dbReference type="InterPro" id="IPR011037">
    <property type="entry name" value="Pyrv_Knase-like_insert_dom_sf"/>
</dbReference>
<evidence type="ECO:0000256" key="2">
    <source>
        <dbReference type="ARBA" id="ARBA00001958"/>
    </source>
</evidence>
<proteinExistence type="inferred from homology"/>
<dbReference type="SUPFAM" id="SSF52935">
    <property type="entry name" value="PK C-terminal domain-like"/>
    <property type="match status" value="1"/>
</dbReference>
<dbReference type="GO" id="GO:0000287">
    <property type="term" value="F:magnesium ion binding"/>
    <property type="evidence" value="ECO:0007669"/>
    <property type="project" value="UniProtKB-UniRule"/>
</dbReference>
<dbReference type="KEGG" id="echi:FKX85_10930"/>
<evidence type="ECO:0000256" key="9">
    <source>
        <dbReference type="ARBA" id="ARBA00022741"/>
    </source>
</evidence>
<dbReference type="GO" id="GO:0016301">
    <property type="term" value="F:kinase activity"/>
    <property type="evidence" value="ECO:0007669"/>
    <property type="project" value="UniProtKB-KW"/>
</dbReference>
<evidence type="ECO:0000256" key="5">
    <source>
        <dbReference type="ARBA" id="ARBA00012142"/>
    </source>
</evidence>
<dbReference type="AlphaFoldDB" id="A0A514CIP9"/>
<dbReference type="Proteomes" id="UP000316614">
    <property type="component" value="Chromosome"/>
</dbReference>
<evidence type="ECO:0000256" key="3">
    <source>
        <dbReference type="ARBA" id="ARBA00004997"/>
    </source>
</evidence>
<dbReference type="EMBL" id="CP041253">
    <property type="protein sequence ID" value="QDH79524.1"/>
    <property type="molecule type" value="Genomic_DNA"/>
</dbReference>
<sequence length="478" mass="52240">MNLPIANKKTKILATVGPASNNEETLKELVKAGVNVFRLNFSHGNHEGHAEVIQMIRKINKDYGLNVGILQDLQGPKIRVGEVENNGVEIKEGDPITITNEAVVGTSSLVSTVYQNLPGDVVPGDRILIDDGNLEVSVNSTDGKNVNCTVIHGGILKSRKGINLPNTKVSAPSLTEKDIEDLAFGLEKEVDWIALSFVRSAEDIIDLKKRIDAKGKACKIVAKIEKPEALDNIDEIIEVTDGVMVARGDLGVEVPMEMVPLWQKRIVEKCKQASKPVIIATQMLESMIQNPRPTRAETNDVANAVLDGADAVMLSAETASGAYPIHAVEAMTKVIQYVENNSDVYHYLYDIPEKSDYFVSNNVIMMASGLSKNVNAKAIVGITASGFTAFRIASHRPFAKNFVFTHNKTLITQLSLVWGVTAYFFEGKQVSTDDTITFIQDTLKESGHLKVGDIMINTASMPLQDKGKTNMLKIHMVE</sequence>
<dbReference type="GO" id="GO:0030955">
    <property type="term" value="F:potassium ion binding"/>
    <property type="evidence" value="ECO:0007669"/>
    <property type="project" value="UniProtKB-UniRule"/>
</dbReference>
<evidence type="ECO:0000256" key="13">
    <source>
        <dbReference type="ARBA" id="ARBA00023152"/>
    </source>
</evidence>
<dbReference type="InterPro" id="IPR015793">
    <property type="entry name" value="Pyrv_Knase_brl"/>
</dbReference>
<name>A0A514CIP9_9BACT</name>
<dbReference type="GO" id="GO:0004743">
    <property type="term" value="F:pyruvate kinase activity"/>
    <property type="evidence" value="ECO:0007669"/>
    <property type="project" value="UniProtKB-UniRule"/>
</dbReference>
<dbReference type="InterPro" id="IPR015795">
    <property type="entry name" value="Pyrv_Knase_C"/>
</dbReference>
<dbReference type="NCBIfam" id="TIGR01064">
    <property type="entry name" value="pyruv_kin"/>
    <property type="match status" value="1"/>
</dbReference>
<evidence type="ECO:0000256" key="10">
    <source>
        <dbReference type="ARBA" id="ARBA00022777"/>
    </source>
</evidence>
<evidence type="ECO:0000256" key="12">
    <source>
        <dbReference type="ARBA" id="ARBA00022842"/>
    </source>
</evidence>
<evidence type="ECO:0000256" key="14">
    <source>
        <dbReference type="ARBA" id="ARBA00023317"/>
    </source>
</evidence>
<gene>
    <name evidence="19" type="primary">pyk</name>
    <name evidence="19" type="ORF">FKX85_10930</name>
</gene>
<dbReference type="SUPFAM" id="SSF50800">
    <property type="entry name" value="PK beta-barrel domain-like"/>
    <property type="match status" value="1"/>
</dbReference>
<evidence type="ECO:0000256" key="1">
    <source>
        <dbReference type="ARBA" id="ARBA00001946"/>
    </source>
</evidence>
<dbReference type="InterPro" id="IPR018209">
    <property type="entry name" value="Pyrv_Knase_AS"/>
</dbReference>
<reference evidence="19 20" key="1">
    <citation type="submission" date="2019-06" db="EMBL/GenBank/DDBJ databases">
        <title>Echinicola alkalisoli sp. nov. isolated from saline soil.</title>
        <authorList>
            <person name="Sun J.-Q."/>
            <person name="Xu L."/>
        </authorList>
    </citation>
    <scope>NUCLEOTIDE SEQUENCE [LARGE SCALE GENOMIC DNA]</scope>
    <source>
        <strain evidence="19 20">LN3S3</strain>
    </source>
</reference>
<evidence type="ECO:0000256" key="6">
    <source>
        <dbReference type="ARBA" id="ARBA00018587"/>
    </source>
</evidence>
<comment type="cofactor">
    <cofactor evidence="1">
        <name>Mg(2+)</name>
        <dbReference type="ChEBI" id="CHEBI:18420"/>
    </cofactor>
</comment>
<keyword evidence="13 16" id="KW-0324">Glycolysis</keyword>
<keyword evidence="8" id="KW-0479">Metal-binding</keyword>
<dbReference type="GO" id="GO:0005524">
    <property type="term" value="F:ATP binding"/>
    <property type="evidence" value="ECO:0007669"/>
    <property type="project" value="UniProtKB-KW"/>
</dbReference>
<dbReference type="Gene3D" id="2.40.33.10">
    <property type="entry name" value="PK beta-barrel domain-like"/>
    <property type="match status" value="1"/>
</dbReference>
<dbReference type="NCBIfam" id="NF004978">
    <property type="entry name" value="PRK06354.1"/>
    <property type="match status" value="1"/>
</dbReference>
<dbReference type="SUPFAM" id="SSF51621">
    <property type="entry name" value="Phosphoenolpyruvate/pyruvate domain"/>
    <property type="match status" value="1"/>
</dbReference>
<dbReference type="FunFam" id="3.20.20.60:FF:000025">
    <property type="entry name" value="Pyruvate kinase"/>
    <property type="match status" value="1"/>
</dbReference>
<keyword evidence="12 16" id="KW-0460">Magnesium</keyword>
<keyword evidence="20" id="KW-1185">Reference proteome</keyword>
<comment type="pathway">
    <text evidence="3 16">Carbohydrate degradation; glycolysis; pyruvate from D-glyceraldehyde 3-phosphate: step 5/5.</text>
</comment>
<feature type="domain" description="Pyruvate kinase C-terminal" evidence="18">
    <location>
        <begin position="362"/>
        <end position="475"/>
    </location>
</feature>
<organism evidence="19 20">
    <name type="scientific">Echinicola soli</name>
    <dbReference type="NCBI Taxonomy" id="2591634"/>
    <lineage>
        <taxon>Bacteria</taxon>
        <taxon>Pseudomonadati</taxon>
        <taxon>Bacteroidota</taxon>
        <taxon>Cytophagia</taxon>
        <taxon>Cytophagales</taxon>
        <taxon>Cyclobacteriaceae</taxon>
        <taxon>Echinicola</taxon>
    </lineage>
</organism>